<sequence length="64" mass="7568">MFKFKDIIKMDYETCKRMITTINASQTVFVLEVNKEQNSLELKKGDVVVEHFPFQVEPWMEPGE</sequence>
<accession>A0A081BX00</accession>
<proteinExistence type="predicted"/>
<dbReference type="STRING" id="1499967.U27_03819"/>
<dbReference type="Proteomes" id="UP000030661">
    <property type="component" value="Unassembled WGS sequence"/>
</dbReference>
<dbReference type="AlphaFoldDB" id="A0A081BX00"/>
<reference evidence="1" key="1">
    <citation type="journal article" date="2015" name="PeerJ">
        <title>First genomic representation of candidate bacterial phylum KSB3 points to enhanced environmental sensing as a trigger of wastewater bulking.</title>
        <authorList>
            <person name="Sekiguchi Y."/>
            <person name="Ohashi A."/>
            <person name="Parks D.H."/>
            <person name="Yamauchi T."/>
            <person name="Tyson G.W."/>
            <person name="Hugenholtz P."/>
        </authorList>
    </citation>
    <scope>NUCLEOTIDE SEQUENCE [LARGE SCALE GENOMIC DNA]</scope>
</reference>
<organism evidence="1">
    <name type="scientific">Vecturithrix granuli</name>
    <dbReference type="NCBI Taxonomy" id="1499967"/>
    <lineage>
        <taxon>Bacteria</taxon>
        <taxon>Candidatus Moduliflexota</taxon>
        <taxon>Candidatus Vecturitrichia</taxon>
        <taxon>Candidatus Vecturitrichales</taxon>
        <taxon>Candidatus Vecturitrichaceae</taxon>
        <taxon>Candidatus Vecturithrix</taxon>
    </lineage>
</organism>
<keyword evidence="2" id="KW-1185">Reference proteome</keyword>
<evidence type="ECO:0000313" key="2">
    <source>
        <dbReference type="Proteomes" id="UP000030661"/>
    </source>
</evidence>
<gene>
    <name evidence="1" type="ORF">U27_03819</name>
</gene>
<dbReference type="HOGENOM" id="CLU_2858598_0_0_0"/>
<protein>
    <submittedName>
        <fullName evidence="1">Uncharacterized protein</fullName>
    </submittedName>
</protein>
<evidence type="ECO:0000313" key="1">
    <source>
        <dbReference type="EMBL" id="GAK56855.1"/>
    </source>
</evidence>
<name>A0A081BX00_VECG1</name>
<dbReference type="EMBL" id="DF820465">
    <property type="protein sequence ID" value="GAK56855.1"/>
    <property type="molecule type" value="Genomic_DNA"/>
</dbReference>